<evidence type="ECO:0000313" key="4">
    <source>
        <dbReference type="Proteomes" id="UP001153148"/>
    </source>
</evidence>
<organism evidence="3 4">
    <name type="scientific">Timema podura</name>
    <name type="common">Walking stick</name>
    <dbReference type="NCBI Taxonomy" id="61482"/>
    <lineage>
        <taxon>Eukaryota</taxon>
        <taxon>Metazoa</taxon>
        <taxon>Ecdysozoa</taxon>
        <taxon>Arthropoda</taxon>
        <taxon>Hexapoda</taxon>
        <taxon>Insecta</taxon>
        <taxon>Pterygota</taxon>
        <taxon>Neoptera</taxon>
        <taxon>Polyneoptera</taxon>
        <taxon>Phasmatodea</taxon>
        <taxon>Timematodea</taxon>
        <taxon>Timematoidea</taxon>
        <taxon>Timematidae</taxon>
        <taxon>Timema</taxon>
    </lineage>
</organism>
<keyword evidence="4" id="KW-1185">Reference proteome</keyword>
<proteinExistence type="predicted"/>
<feature type="non-terminal residue" evidence="3">
    <location>
        <position position="93"/>
    </location>
</feature>
<feature type="compositionally biased region" description="Basic and acidic residues" evidence="2">
    <location>
        <begin position="63"/>
        <end position="78"/>
    </location>
</feature>
<accession>A0ABN7PJ92</accession>
<dbReference type="PANTHER" id="PTHR15885:SF1">
    <property type="entry name" value="COILED-COIL DOMAIN-CONTAINING PROTEIN 174"/>
    <property type="match status" value="1"/>
</dbReference>
<protein>
    <submittedName>
        <fullName evidence="3">Uncharacterized protein</fullName>
    </submittedName>
</protein>
<evidence type="ECO:0000313" key="3">
    <source>
        <dbReference type="EMBL" id="CAG2067827.1"/>
    </source>
</evidence>
<name>A0ABN7PJ92_TIMPD</name>
<comment type="caution">
    <text evidence="3">The sequence shown here is derived from an EMBL/GenBank/DDBJ whole genome shotgun (WGS) entry which is preliminary data.</text>
</comment>
<reference evidence="3" key="1">
    <citation type="submission" date="2021-03" db="EMBL/GenBank/DDBJ databases">
        <authorList>
            <person name="Tran Van P."/>
        </authorList>
    </citation>
    <scope>NUCLEOTIDE SEQUENCE</scope>
</reference>
<dbReference type="InterPro" id="IPR025066">
    <property type="entry name" value="CCDC174-like"/>
</dbReference>
<sequence length="93" mass="10796">MKSNRIEVNQSSMSIVVTRFNVSLFQLVSLKAELVRKQAEVHRAKSEAKAHFIHPLPHLKKETVFNKKNKGVEGREERDAEEIKEDEDMHKKS</sequence>
<dbReference type="Proteomes" id="UP001153148">
    <property type="component" value="Unassembled WGS sequence"/>
</dbReference>
<dbReference type="EMBL" id="CAJPIN010076199">
    <property type="protein sequence ID" value="CAG2067827.1"/>
    <property type="molecule type" value="Genomic_DNA"/>
</dbReference>
<gene>
    <name evidence="3" type="ORF">TPAB3V08_LOCUS14770</name>
</gene>
<evidence type="ECO:0000256" key="1">
    <source>
        <dbReference type="ARBA" id="ARBA00023054"/>
    </source>
</evidence>
<dbReference type="PANTHER" id="PTHR15885">
    <property type="entry name" value="COILED-COIL DOMAIN-CONTAINING PROTEIN 174"/>
    <property type="match status" value="1"/>
</dbReference>
<feature type="region of interest" description="Disordered" evidence="2">
    <location>
        <begin position="63"/>
        <end position="93"/>
    </location>
</feature>
<keyword evidence="1" id="KW-0175">Coiled coil</keyword>
<evidence type="ECO:0000256" key="2">
    <source>
        <dbReference type="SAM" id="MobiDB-lite"/>
    </source>
</evidence>